<keyword evidence="3" id="KW-1185">Reference proteome</keyword>
<evidence type="ECO:0000313" key="3">
    <source>
        <dbReference type="Proteomes" id="UP000323506"/>
    </source>
</evidence>
<gene>
    <name evidence="2" type="ORF">ES288_D04G128300v1</name>
</gene>
<name>A0A5D2CYB2_GOSDA</name>
<feature type="transmembrane region" description="Helical" evidence="1">
    <location>
        <begin position="37"/>
        <end position="56"/>
    </location>
</feature>
<keyword evidence="1" id="KW-0812">Transmembrane</keyword>
<dbReference type="AlphaFoldDB" id="A0A5D2CYB2"/>
<sequence length="75" mass="8819">MWLWIAATTVGQASQRTVLVMRMVESFSSSYPTKCTYSSLLENSYSIGLFFLCWGNKKNCKQMRKRKQRQKTKQK</sequence>
<keyword evidence="1" id="KW-0472">Membrane</keyword>
<accession>A0A5D2CYB2</accession>
<keyword evidence="1" id="KW-1133">Transmembrane helix</keyword>
<evidence type="ECO:0000313" key="2">
    <source>
        <dbReference type="EMBL" id="TYG73768.1"/>
    </source>
</evidence>
<protein>
    <submittedName>
        <fullName evidence="2">Uncharacterized protein</fullName>
    </submittedName>
</protein>
<organism evidence="2 3">
    <name type="scientific">Gossypium darwinii</name>
    <name type="common">Darwin's cotton</name>
    <name type="synonym">Gossypium barbadense var. darwinii</name>
    <dbReference type="NCBI Taxonomy" id="34276"/>
    <lineage>
        <taxon>Eukaryota</taxon>
        <taxon>Viridiplantae</taxon>
        <taxon>Streptophyta</taxon>
        <taxon>Embryophyta</taxon>
        <taxon>Tracheophyta</taxon>
        <taxon>Spermatophyta</taxon>
        <taxon>Magnoliopsida</taxon>
        <taxon>eudicotyledons</taxon>
        <taxon>Gunneridae</taxon>
        <taxon>Pentapetalae</taxon>
        <taxon>rosids</taxon>
        <taxon>malvids</taxon>
        <taxon>Malvales</taxon>
        <taxon>Malvaceae</taxon>
        <taxon>Malvoideae</taxon>
        <taxon>Gossypium</taxon>
    </lineage>
</organism>
<proteinExistence type="predicted"/>
<dbReference type="EMBL" id="CM017704">
    <property type="protein sequence ID" value="TYG73768.1"/>
    <property type="molecule type" value="Genomic_DNA"/>
</dbReference>
<reference evidence="2 3" key="1">
    <citation type="submission" date="2019-06" db="EMBL/GenBank/DDBJ databases">
        <title>WGS assembly of Gossypium darwinii.</title>
        <authorList>
            <person name="Chen Z.J."/>
            <person name="Sreedasyam A."/>
            <person name="Ando A."/>
            <person name="Song Q."/>
            <person name="De L."/>
            <person name="Hulse-Kemp A."/>
            <person name="Ding M."/>
            <person name="Ye W."/>
            <person name="Kirkbride R."/>
            <person name="Jenkins J."/>
            <person name="Plott C."/>
            <person name="Lovell J."/>
            <person name="Lin Y.-M."/>
            <person name="Vaughn R."/>
            <person name="Liu B."/>
            <person name="Li W."/>
            <person name="Simpson S."/>
            <person name="Scheffler B."/>
            <person name="Saski C."/>
            <person name="Grover C."/>
            <person name="Hu G."/>
            <person name="Conover J."/>
            <person name="Carlson J."/>
            <person name="Shu S."/>
            <person name="Boston L."/>
            <person name="Williams M."/>
            <person name="Peterson D."/>
            <person name="Mcgee K."/>
            <person name="Jones D."/>
            <person name="Wendel J."/>
            <person name="Stelly D."/>
            <person name="Grimwood J."/>
            <person name="Schmutz J."/>
        </authorList>
    </citation>
    <scope>NUCLEOTIDE SEQUENCE [LARGE SCALE GENOMIC DNA]</scope>
    <source>
        <strain evidence="2">1808015.09</strain>
    </source>
</reference>
<evidence type="ECO:0000256" key="1">
    <source>
        <dbReference type="SAM" id="Phobius"/>
    </source>
</evidence>
<dbReference type="Proteomes" id="UP000323506">
    <property type="component" value="Chromosome D04"/>
</dbReference>